<reference evidence="2" key="1">
    <citation type="journal article" date="2017" name="Nat. Ecol. Evol.">
        <title>Genome expansion and lineage-specific genetic innovations in the forest pathogenic fungi Armillaria.</title>
        <authorList>
            <person name="Sipos G."/>
            <person name="Prasanna A.N."/>
            <person name="Walter M.C."/>
            <person name="O'Connor E."/>
            <person name="Balint B."/>
            <person name="Krizsan K."/>
            <person name="Kiss B."/>
            <person name="Hess J."/>
            <person name="Varga T."/>
            <person name="Slot J."/>
            <person name="Riley R."/>
            <person name="Boka B."/>
            <person name="Rigling D."/>
            <person name="Barry K."/>
            <person name="Lee J."/>
            <person name="Mihaltcheva S."/>
            <person name="LaButti K."/>
            <person name="Lipzen A."/>
            <person name="Waldron R."/>
            <person name="Moloney N.M."/>
            <person name="Sperisen C."/>
            <person name="Kredics L."/>
            <person name="Vagvoelgyi C."/>
            <person name="Patrignani A."/>
            <person name="Fitzpatrick D."/>
            <person name="Nagy I."/>
            <person name="Doyle S."/>
            <person name="Anderson J.B."/>
            <person name="Grigoriev I.V."/>
            <person name="Gueldener U."/>
            <person name="Muensterkoetter M."/>
            <person name="Nagy L.G."/>
        </authorList>
    </citation>
    <scope>NUCLEOTIDE SEQUENCE [LARGE SCALE GENOMIC DNA]</scope>
    <source>
        <strain evidence="2">Ar21-2</strain>
    </source>
</reference>
<evidence type="ECO:0000313" key="1">
    <source>
        <dbReference type="EMBL" id="PBK84226.1"/>
    </source>
</evidence>
<sequence length="281" mass="31842">LYFRADKSCGASLKFSSSSFRVARLRVPAVFCPSFENERLSRNLRPEKLTKSCPFPIRDRLLRVDADLKKAAMVSIERRPAEMLMEIFKHAAASMLSACFGSRMRLATYVTVGGPLQRRIAPRFGPTFGSNGIYERSYLRTLVGSFALEELEDDGMSISTRRRTKDSDDGVTERIIQLLVEQCHRWKDFYINAPDRLIHHLRGRLQSLITFQMRHHIDGLPPVRPLRPIDPAILNGAPLLETVEEVFEAFGADSQAALIVPCLVPKLKLFSDERRKSDGAH</sequence>
<protein>
    <submittedName>
        <fullName evidence="1">Uncharacterized protein</fullName>
    </submittedName>
</protein>
<evidence type="ECO:0000313" key="2">
    <source>
        <dbReference type="Proteomes" id="UP000217790"/>
    </source>
</evidence>
<gene>
    <name evidence="1" type="ORF">ARMGADRAFT_1133355</name>
</gene>
<name>A0A2H3D9S3_ARMGA</name>
<organism evidence="1 2">
    <name type="scientific">Armillaria gallica</name>
    <name type="common">Bulbous honey fungus</name>
    <name type="synonym">Armillaria bulbosa</name>
    <dbReference type="NCBI Taxonomy" id="47427"/>
    <lineage>
        <taxon>Eukaryota</taxon>
        <taxon>Fungi</taxon>
        <taxon>Dikarya</taxon>
        <taxon>Basidiomycota</taxon>
        <taxon>Agaricomycotina</taxon>
        <taxon>Agaricomycetes</taxon>
        <taxon>Agaricomycetidae</taxon>
        <taxon>Agaricales</taxon>
        <taxon>Marasmiineae</taxon>
        <taxon>Physalacriaceae</taxon>
        <taxon>Armillaria</taxon>
    </lineage>
</organism>
<keyword evidence="2" id="KW-1185">Reference proteome</keyword>
<dbReference type="AlphaFoldDB" id="A0A2H3D9S3"/>
<dbReference type="InParanoid" id="A0A2H3D9S3"/>
<feature type="non-terminal residue" evidence="1">
    <location>
        <position position="1"/>
    </location>
</feature>
<accession>A0A2H3D9S3</accession>
<dbReference type="EMBL" id="KZ293700">
    <property type="protein sequence ID" value="PBK84226.1"/>
    <property type="molecule type" value="Genomic_DNA"/>
</dbReference>
<dbReference type="Proteomes" id="UP000217790">
    <property type="component" value="Unassembled WGS sequence"/>
</dbReference>
<proteinExistence type="predicted"/>